<keyword evidence="2" id="KW-1185">Reference proteome</keyword>
<comment type="caution">
    <text evidence="1">The sequence shown here is derived from an EMBL/GenBank/DDBJ whole genome shotgun (WGS) entry which is preliminary data.</text>
</comment>
<dbReference type="Proteomes" id="UP000295304">
    <property type="component" value="Unassembled WGS sequence"/>
</dbReference>
<protein>
    <submittedName>
        <fullName evidence="1">Uncharacterized protein</fullName>
    </submittedName>
</protein>
<proteinExistence type="predicted"/>
<reference evidence="1 2" key="1">
    <citation type="submission" date="2019-03" db="EMBL/GenBank/DDBJ databases">
        <title>Genomic Encyclopedia of Type Strains, Phase IV (KMG-IV): sequencing the most valuable type-strain genomes for metagenomic binning, comparative biology and taxonomic classification.</title>
        <authorList>
            <person name="Goeker M."/>
        </authorList>
    </citation>
    <scope>NUCLEOTIDE SEQUENCE [LARGE SCALE GENOMIC DNA]</scope>
    <source>
        <strain evidence="1 2">DSM 101688</strain>
    </source>
</reference>
<sequence length="90" mass="9287">MDRPSIIFCVVTLAVSLGLAWLFFPLASLPKGTLQAAQKPQPAEAMGAVDLGDGFGSVAVSELMNYYIDNPPQPASPGTPAAPVVHFGGC</sequence>
<evidence type="ECO:0000313" key="2">
    <source>
        <dbReference type="Proteomes" id="UP000295304"/>
    </source>
</evidence>
<dbReference type="RefSeq" id="WP_132939914.1">
    <property type="nucleotide sequence ID" value="NZ_CP119676.1"/>
</dbReference>
<dbReference type="AlphaFoldDB" id="A0A4R3J6V6"/>
<evidence type="ECO:0000313" key="1">
    <source>
        <dbReference type="EMBL" id="TCS60603.1"/>
    </source>
</evidence>
<dbReference type="EMBL" id="SLZW01000010">
    <property type="protein sequence ID" value="TCS60603.1"/>
    <property type="molecule type" value="Genomic_DNA"/>
</dbReference>
<accession>A0A4R3J6V6</accession>
<dbReference type="OrthoDB" id="8480866at2"/>
<name>A0A4R3J6V6_9PROT</name>
<gene>
    <name evidence="1" type="ORF">EDD55_11078</name>
</gene>
<organism evidence="1 2">
    <name type="scientific">Varunaivibrio sulfuroxidans</name>
    <dbReference type="NCBI Taxonomy" id="1773489"/>
    <lineage>
        <taxon>Bacteria</taxon>
        <taxon>Pseudomonadati</taxon>
        <taxon>Pseudomonadota</taxon>
        <taxon>Alphaproteobacteria</taxon>
        <taxon>Rhodospirillales</taxon>
        <taxon>Magnetovibrionaceae</taxon>
        <taxon>Varunaivibrio</taxon>
    </lineage>
</organism>